<dbReference type="Proteomes" id="UP000229378">
    <property type="component" value="Unassembled WGS sequence"/>
</dbReference>
<dbReference type="AlphaFoldDB" id="A0A2G4U423"/>
<feature type="transmembrane region" description="Helical" evidence="1">
    <location>
        <begin position="12"/>
        <end position="29"/>
    </location>
</feature>
<protein>
    <submittedName>
        <fullName evidence="2">Uncharacterized protein</fullName>
    </submittedName>
</protein>
<evidence type="ECO:0000256" key="1">
    <source>
        <dbReference type="SAM" id="Phobius"/>
    </source>
</evidence>
<proteinExistence type="predicted"/>
<evidence type="ECO:0000313" key="3">
    <source>
        <dbReference type="Proteomes" id="UP000229378"/>
    </source>
</evidence>
<comment type="caution">
    <text evidence="2">The sequence shown here is derived from an EMBL/GenBank/DDBJ whole genome shotgun (WGS) entry which is preliminary data.</text>
</comment>
<keyword evidence="1" id="KW-0812">Transmembrane</keyword>
<reference evidence="2 3" key="1">
    <citation type="submission" date="2017-10" db="EMBL/GenBank/DDBJ databases">
        <authorList>
            <person name="Banno H."/>
            <person name="Chua N.-H."/>
        </authorList>
    </citation>
    <scope>NUCLEOTIDE SEQUENCE [LARGE SCALE GENOMIC DNA]</scope>
    <source>
        <strain evidence="2 3">SCPM-O-B-7607</strain>
    </source>
</reference>
<accession>A0A2G4U423</accession>
<name>A0A2G4U423_YERBE</name>
<sequence>MVKRIDLDKNAIYINYTIMVLGSIMKSFIDSIRMSVQEKNWFAALFISLSMPDICAVTENPKTKNGQIGAKYQDWFNRYLKEKYEFGFLPATHFTAHDCWLFRCSFLHSGLNAESKKRMMSFRFTPPVRDGWQIHLNNNNGVLQLQIDIFANDMCAAVEAWLDDVKDICEVQSRINELMRIDEEPLVGIVKY</sequence>
<evidence type="ECO:0000313" key="2">
    <source>
        <dbReference type="EMBL" id="PHZ28063.1"/>
    </source>
</evidence>
<keyword evidence="1" id="KW-0472">Membrane</keyword>
<organism evidence="2 3">
    <name type="scientific">Yersinia bercovieri</name>
    <dbReference type="NCBI Taxonomy" id="634"/>
    <lineage>
        <taxon>Bacteria</taxon>
        <taxon>Pseudomonadati</taxon>
        <taxon>Pseudomonadota</taxon>
        <taxon>Gammaproteobacteria</taxon>
        <taxon>Enterobacterales</taxon>
        <taxon>Yersiniaceae</taxon>
        <taxon>Yersinia</taxon>
    </lineage>
</organism>
<keyword evidence="1" id="KW-1133">Transmembrane helix</keyword>
<dbReference type="EMBL" id="PEHN01000005">
    <property type="protein sequence ID" value="PHZ28063.1"/>
    <property type="molecule type" value="Genomic_DNA"/>
</dbReference>
<gene>
    <name evidence="2" type="ORF">CS533_07345</name>
</gene>